<gene>
    <name evidence="2" type="ORF">GCM10011374_09740</name>
</gene>
<feature type="region of interest" description="Disordered" evidence="1">
    <location>
        <begin position="27"/>
        <end position="49"/>
    </location>
</feature>
<name>A0A917GJW1_9MICC</name>
<organism evidence="2 3">
    <name type="scientific">Kocuria dechangensis</name>
    <dbReference type="NCBI Taxonomy" id="1176249"/>
    <lineage>
        <taxon>Bacteria</taxon>
        <taxon>Bacillati</taxon>
        <taxon>Actinomycetota</taxon>
        <taxon>Actinomycetes</taxon>
        <taxon>Micrococcales</taxon>
        <taxon>Micrococcaceae</taxon>
        <taxon>Kocuria</taxon>
    </lineage>
</organism>
<comment type="caution">
    <text evidence="2">The sequence shown here is derived from an EMBL/GenBank/DDBJ whole genome shotgun (WGS) entry which is preliminary data.</text>
</comment>
<sequence length="49" mass="5527">MVPLYPDRMKNMPLLPLAPAHRPVLTEGLGRHGISPEQPDRVRRALTVE</sequence>
<evidence type="ECO:0000313" key="3">
    <source>
        <dbReference type="Proteomes" id="UP000638848"/>
    </source>
</evidence>
<evidence type="ECO:0000313" key="2">
    <source>
        <dbReference type="EMBL" id="GGG49335.1"/>
    </source>
</evidence>
<reference evidence="2" key="1">
    <citation type="journal article" date="2014" name="Int. J. Syst. Evol. Microbiol.">
        <title>Complete genome sequence of Corynebacterium casei LMG S-19264T (=DSM 44701T), isolated from a smear-ripened cheese.</title>
        <authorList>
            <consortium name="US DOE Joint Genome Institute (JGI-PGF)"/>
            <person name="Walter F."/>
            <person name="Albersmeier A."/>
            <person name="Kalinowski J."/>
            <person name="Ruckert C."/>
        </authorList>
    </citation>
    <scope>NUCLEOTIDE SEQUENCE</scope>
    <source>
        <strain evidence="2">CGMCC 1.12187</strain>
    </source>
</reference>
<accession>A0A917GJW1</accession>
<keyword evidence="3" id="KW-1185">Reference proteome</keyword>
<proteinExistence type="predicted"/>
<dbReference type="Proteomes" id="UP000638848">
    <property type="component" value="Unassembled WGS sequence"/>
</dbReference>
<protein>
    <submittedName>
        <fullName evidence="2">Uncharacterized protein</fullName>
    </submittedName>
</protein>
<evidence type="ECO:0000256" key="1">
    <source>
        <dbReference type="SAM" id="MobiDB-lite"/>
    </source>
</evidence>
<dbReference type="EMBL" id="BMEQ01000003">
    <property type="protein sequence ID" value="GGG49335.1"/>
    <property type="molecule type" value="Genomic_DNA"/>
</dbReference>
<reference evidence="2" key="2">
    <citation type="submission" date="2020-09" db="EMBL/GenBank/DDBJ databases">
        <authorList>
            <person name="Sun Q."/>
            <person name="Zhou Y."/>
        </authorList>
    </citation>
    <scope>NUCLEOTIDE SEQUENCE</scope>
    <source>
        <strain evidence="2">CGMCC 1.12187</strain>
    </source>
</reference>
<dbReference type="AlphaFoldDB" id="A0A917GJW1"/>